<evidence type="ECO:0000259" key="1">
    <source>
        <dbReference type="SMART" id="SM00923"/>
    </source>
</evidence>
<dbReference type="InterPro" id="IPR037407">
    <property type="entry name" value="MLP_fam"/>
</dbReference>
<dbReference type="Proteomes" id="UP001172778">
    <property type="component" value="Unassembled WGS sequence"/>
</dbReference>
<dbReference type="RefSeq" id="WP_284102336.1">
    <property type="nucleotide sequence ID" value="NZ_JARRAF010000029.1"/>
</dbReference>
<protein>
    <submittedName>
        <fullName evidence="2">MbtH family NRPS accessory protein</fullName>
    </submittedName>
</protein>
<sequence length="70" mass="7848">MTNQNNLTEPIFNVVINHEAQYSLWQADRTPPAGWSTTGMQGSRADCLAYIATHWTDMRPLSLRSQAPVS</sequence>
<dbReference type="PANTHER" id="PTHR38444:SF1">
    <property type="entry name" value="ENTEROBACTIN BIOSYNTHESIS PROTEIN YBDZ"/>
    <property type="match status" value="1"/>
</dbReference>
<comment type="caution">
    <text evidence="2">The sequence shown here is derived from an EMBL/GenBank/DDBJ whole genome shotgun (WGS) entry which is preliminary data.</text>
</comment>
<reference evidence="2" key="1">
    <citation type="submission" date="2023-03" db="EMBL/GenBank/DDBJ databases">
        <title>Chitinimonas shenzhenensis gen. nov., sp. nov., a novel member of family Burkholderiaceae isolated from activated sludge collected in Shen Zhen, China.</title>
        <authorList>
            <person name="Wang X."/>
        </authorList>
    </citation>
    <scope>NUCLEOTIDE SEQUENCE</scope>
    <source>
        <strain evidence="2">DQS-5</strain>
    </source>
</reference>
<accession>A0ABT7E126</accession>
<evidence type="ECO:0000313" key="2">
    <source>
        <dbReference type="EMBL" id="MDK2126021.1"/>
    </source>
</evidence>
<proteinExistence type="predicted"/>
<dbReference type="Gene3D" id="3.90.820.10">
    <property type="entry name" value="Structural Genomics, Unknown Function 30-nov-00 1gh9 Mol_id"/>
    <property type="match status" value="1"/>
</dbReference>
<dbReference type="EMBL" id="JARRAF010000029">
    <property type="protein sequence ID" value="MDK2126021.1"/>
    <property type="molecule type" value="Genomic_DNA"/>
</dbReference>
<keyword evidence="3" id="KW-1185">Reference proteome</keyword>
<dbReference type="Pfam" id="PF03621">
    <property type="entry name" value="MbtH"/>
    <property type="match status" value="1"/>
</dbReference>
<name>A0ABT7E126_9NEIS</name>
<dbReference type="InterPro" id="IPR005153">
    <property type="entry name" value="MbtH-like_dom"/>
</dbReference>
<organism evidence="2 3">
    <name type="scientific">Parachitinimonas caeni</name>
    <dbReference type="NCBI Taxonomy" id="3031301"/>
    <lineage>
        <taxon>Bacteria</taxon>
        <taxon>Pseudomonadati</taxon>
        <taxon>Pseudomonadota</taxon>
        <taxon>Betaproteobacteria</taxon>
        <taxon>Neisseriales</taxon>
        <taxon>Chitinibacteraceae</taxon>
        <taxon>Parachitinimonas</taxon>
    </lineage>
</organism>
<dbReference type="SMART" id="SM00923">
    <property type="entry name" value="MbtH"/>
    <property type="match status" value="1"/>
</dbReference>
<dbReference type="InterPro" id="IPR038020">
    <property type="entry name" value="MbtH-like_sf"/>
</dbReference>
<feature type="domain" description="MbtH-like" evidence="1">
    <location>
        <begin position="5"/>
        <end position="53"/>
    </location>
</feature>
<gene>
    <name evidence="2" type="ORF">PZA18_18415</name>
</gene>
<dbReference type="SUPFAM" id="SSF160582">
    <property type="entry name" value="MbtH-like"/>
    <property type="match status" value="1"/>
</dbReference>
<evidence type="ECO:0000313" key="3">
    <source>
        <dbReference type="Proteomes" id="UP001172778"/>
    </source>
</evidence>
<dbReference type="PANTHER" id="PTHR38444">
    <property type="entry name" value="ENTEROBACTIN BIOSYNTHESIS PROTEIN YBDZ"/>
    <property type="match status" value="1"/>
</dbReference>